<dbReference type="InterPro" id="IPR023393">
    <property type="entry name" value="START-like_dom_sf"/>
</dbReference>
<dbReference type="Gene3D" id="3.30.530.20">
    <property type="match status" value="1"/>
</dbReference>
<organism evidence="1 2">
    <name type="scientific">Dictyobacter kobayashii</name>
    <dbReference type="NCBI Taxonomy" id="2014872"/>
    <lineage>
        <taxon>Bacteria</taxon>
        <taxon>Bacillati</taxon>
        <taxon>Chloroflexota</taxon>
        <taxon>Ktedonobacteria</taxon>
        <taxon>Ktedonobacterales</taxon>
        <taxon>Dictyobacteraceae</taxon>
        <taxon>Dictyobacter</taxon>
    </lineage>
</organism>
<dbReference type="EMBL" id="BIFS01000001">
    <property type="protein sequence ID" value="GCE21255.1"/>
    <property type="molecule type" value="Genomic_DNA"/>
</dbReference>
<reference evidence="2" key="1">
    <citation type="submission" date="2018-12" db="EMBL/GenBank/DDBJ databases">
        <title>Tengunoibacter tsumagoiensis gen. nov., sp. nov., Dictyobacter kobayashii sp. nov., D. alpinus sp. nov., and D. joshuensis sp. nov. and description of Dictyobacteraceae fam. nov. within the order Ktedonobacterales isolated from Tengu-no-mugimeshi.</title>
        <authorList>
            <person name="Wang C.M."/>
            <person name="Zheng Y."/>
            <person name="Sakai Y."/>
            <person name="Toyoda A."/>
            <person name="Minakuchi Y."/>
            <person name="Abe K."/>
            <person name="Yokota A."/>
            <person name="Yabe S."/>
        </authorList>
    </citation>
    <scope>NUCLEOTIDE SEQUENCE [LARGE SCALE GENOMIC DNA]</scope>
    <source>
        <strain evidence="2">Uno11</strain>
    </source>
</reference>
<evidence type="ECO:0008006" key="3">
    <source>
        <dbReference type="Google" id="ProtNLM"/>
    </source>
</evidence>
<keyword evidence="2" id="KW-1185">Reference proteome</keyword>
<evidence type="ECO:0000313" key="1">
    <source>
        <dbReference type="EMBL" id="GCE21255.1"/>
    </source>
</evidence>
<sequence>MPRASRSIFVKADPDQVFEFTNDIPRWTELYTNMSAARVVSFERDGRFAKLVFELTNKEGHTWQAWRILDYKDRVAMSRRGTPSFPYVFHHLTWTYEPAEGGTLMTWTDDFEMDPESPIKNEVSLEPMLEHMGESQANFKKVIESYLAAPAS</sequence>
<dbReference type="Proteomes" id="UP000287188">
    <property type="component" value="Unassembled WGS sequence"/>
</dbReference>
<proteinExistence type="predicted"/>
<accession>A0A402AQE1</accession>
<evidence type="ECO:0000313" key="2">
    <source>
        <dbReference type="Proteomes" id="UP000287188"/>
    </source>
</evidence>
<gene>
    <name evidence="1" type="ORF">KDK_50550</name>
</gene>
<comment type="caution">
    <text evidence="1">The sequence shown here is derived from an EMBL/GenBank/DDBJ whole genome shotgun (WGS) entry which is preliminary data.</text>
</comment>
<dbReference type="AlphaFoldDB" id="A0A402AQE1"/>
<dbReference type="Pfam" id="PF10604">
    <property type="entry name" value="Polyketide_cyc2"/>
    <property type="match status" value="1"/>
</dbReference>
<dbReference type="OrthoDB" id="156693at2"/>
<dbReference type="InterPro" id="IPR019587">
    <property type="entry name" value="Polyketide_cyclase/dehydratase"/>
</dbReference>
<name>A0A402AQE1_9CHLR</name>
<dbReference type="SUPFAM" id="SSF55961">
    <property type="entry name" value="Bet v1-like"/>
    <property type="match status" value="1"/>
</dbReference>
<protein>
    <recommendedName>
        <fullName evidence="3">Polyketide cyclase</fullName>
    </recommendedName>
</protein>
<dbReference type="RefSeq" id="WP_126552796.1">
    <property type="nucleotide sequence ID" value="NZ_BIFS01000001.1"/>
</dbReference>